<dbReference type="InterPro" id="IPR013216">
    <property type="entry name" value="Methyltransf_11"/>
</dbReference>
<dbReference type="SUPFAM" id="SSF53335">
    <property type="entry name" value="S-adenosyl-L-methionine-dependent methyltransferases"/>
    <property type="match status" value="1"/>
</dbReference>
<evidence type="ECO:0000313" key="2">
    <source>
        <dbReference type="EMBL" id="MCC2616673.1"/>
    </source>
</evidence>
<evidence type="ECO:0000259" key="1">
    <source>
        <dbReference type="Pfam" id="PF08241"/>
    </source>
</evidence>
<evidence type="ECO:0000313" key="3">
    <source>
        <dbReference type="Proteomes" id="UP001520878"/>
    </source>
</evidence>
<dbReference type="GO" id="GO:0008168">
    <property type="term" value="F:methyltransferase activity"/>
    <property type="evidence" value="ECO:0007669"/>
    <property type="project" value="UniProtKB-KW"/>
</dbReference>
<name>A0ABS8G810_9ALTE</name>
<dbReference type="InterPro" id="IPR029063">
    <property type="entry name" value="SAM-dependent_MTases_sf"/>
</dbReference>
<gene>
    <name evidence="2" type="ORF">LJ739_10510</name>
</gene>
<keyword evidence="3" id="KW-1185">Reference proteome</keyword>
<sequence length="303" mass="33408">MSDYWSQYWQQGHLTSFGKDIHGNYTGVLANTWQAWLNGLDKSEVVVDLGCGNGALLDLVKDWVQPDTQLVGVDAASLTVPERLAAMDNIRFLERTDIANMPLQDNSVSAVMSQYGIEYADLEGAIKDVARVLTRGGRFRFSMHDDQSVVVVPNQQILAAAQALIKPDGVVDRIRRLAQSLADFGQQHPHSEQCRLALNHAIDALINDHQQGIAGTDFPAFIQSVMYPGNDLAKRNAMCDLFEQEMSGLVMRLQELVQAALSSERKALFAASCEASQLTILSSGEERDDHGQLIGFYAEGVKR</sequence>
<dbReference type="EMBL" id="JAJEWP010000002">
    <property type="protein sequence ID" value="MCC2616673.1"/>
    <property type="molecule type" value="Genomic_DNA"/>
</dbReference>
<dbReference type="RefSeq" id="WP_229160235.1">
    <property type="nucleotide sequence ID" value="NZ_JAJEWP010000002.1"/>
</dbReference>
<proteinExistence type="predicted"/>
<reference evidence="2 3" key="1">
    <citation type="submission" date="2021-10" db="EMBL/GenBank/DDBJ databases">
        <title>Draft genome of Aestuariibacter halophilus JC2043.</title>
        <authorList>
            <person name="Emsley S.A."/>
            <person name="Pfannmuller K.M."/>
            <person name="Ushijima B."/>
            <person name="Saw J.H."/>
            <person name="Videau P."/>
        </authorList>
    </citation>
    <scope>NUCLEOTIDE SEQUENCE [LARGE SCALE GENOMIC DNA]</scope>
    <source>
        <strain evidence="2 3">JC2043</strain>
    </source>
</reference>
<dbReference type="CDD" id="cd02440">
    <property type="entry name" value="AdoMet_MTases"/>
    <property type="match status" value="1"/>
</dbReference>
<dbReference type="Proteomes" id="UP001520878">
    <property type="component" value="Unassembled WGS sequence"/>
</dbReference>
<feature type="domain" description="Methyltransferase type 11" evidence="1">
    <location>
        <begin position="47"/>
        <end position="140"/>
    </location>
</feature>
<organism evidence="2 3">
    <name type="scientific">Fluctibacter halophilus</name>
    <dbReference type="NCBI Taxonomy" id="226011"/>
    <lineage>
        <taxon>Bacteria</taxon>
        <taxon>Pseudomonadati</taxon>
        <taxon>Pseudomonadota</taxon>
        <taxon>Gammaproteobacteria</taxon>
        <taxon>Alteromonadales</taxon>
        <taxon>Alteromonadaceae</taxon>
        <taxon>Fluctibacter</taxon>
    </lineage>
</organism>
<keyword evidence="2" id="KW-0808">Transferase</keyword>
<dbReference type="Gene3D" id="3.40.50.150">
    <property type="entry name" value="Vaccinia Virus protein VP39"/>
    <property type="match status" value="1"/>
</dbReference>
<accession>A0ABS8G810</accession>
<dbReference type="GO" id="GO:0032259">
    <property type="term" value="P:methylation"/>
    <property type="evidence" value="ECO:0007669"/>
    <property type="project" value="UniProtKB-KW"/>
</dbReference>
<dbReference type="Pfam" id="PF08241">
    <property type="entry name" value="Methyltransf_11"/>
    <property type="match status" value="1"/>
</dbReference>
<protein>
    <submittedName>
        <fullName evidence="2">Class I SAM-dependent methyltransferase</fullName>
    </submittedName>
</protein>
<comment type="caution">
    <text evidence="2">The sequence shown here is derived from an EMBL/GenBank/DDBJ whole genome shotgun (WGS) entry which is preliminary data.</text>
</comment>
<keyword evidence="2" id="KW-0489">Methyltransferase</keyword>